<comment type="caution">
    <text evidence="1">The sequence shown here is derived from an EMBL/GenBank/DDBJ whole genome shotgun (WGS) entry which is preliminary data.</text>
</comment>
<dbReference type="EMBL" id="BKCP01004494">
    <property type="protein sequence ID" value="GER31524.1"/>
    <property type="molecule type" value="Genomic_DNA"/>
</dbReference>
<evidence type="ECO:0000313" key="2">
    <source>
        <dbReference type="Proteomes" id="UP000325081"/>
    </source>
</evidence>
<reference evidence="2" key="1">
    <citation type="journal article" date="2019" name="Curr. Biol.">
        <title>Genome Sequence of Striga asiatica Provides Insight into the Evolution of Plant Parasitism.</title>
        <authorList>
            <person name="Yoshida S."/>
            <person name="Kim S."/>
            <person name="Wafula E.K."/>
            <person name="Tanskanen J."/>
            <person name="Kim Y.M."/>
            <person name="Honaas L."/>
            <person name="Yang Z."/>
            <person name="Spallek T."/>
            <person name="Conn C.E."/>
            <person name="Ichihashi Y."/>
            <person name="Cheong K."/>
            <person name="Cui S."/>
            <person name="Der J.P."/>
            <person name="Gundlach H."/>
            <person name="Jiao Y."/>
            <person name="Hori C."/>
            <person name="Ishida J.K."/>
            <person name="Kasahara H."/>
            <person name="Kiba T."/>
            <person name="Kim M.S."/>
            <person name="Koo N."/>
            <person name="Laohavisit A."/>
            <person name="Lee Y.H."/>
            <person name="Lumba S."/>
            <person name="McCourt P."/>
            <person name="Mortimer J.C."/>
            <person name="Mutuku J.M."/>
            <person name="Nomura T."/>
            <person name="Sasaki-Sekimoto Y."/>
            <person name="Seto Y."/>
            <person name="Wang Y."/>
            <person name="Wakatake T."/>
            <person name="Sakakibara H."/>
            <person name="Demura T."/>
            <person name="Yamaguchi S."/>
            <person name="Yoneyama K."/>
            <person name="Manabe R.I."/>
            <person name="Nelson D.C."/>
            <person name="Schulman A.H."/>
            <person name="Timko M.P."/>
            <person name="dePamphilis C.W."/>
            <person name="Choi D."/>
            <person name="Shirasu K."/>
        </authorList>
    </citation>
    <scope>NUCLEOTIDE SEQUENCE [LARGE SCALE GENOMIC DNA]</scope>
    <source>
        <strain evidence="2">cv. UVA1</strain>
    </source>
</reference>
<accession>A0A5A7PFQ0</accession>
<gene>
    <name evidence="1" type="ORF">STAS_07530</name>
</gene>
<keyword evidence="2" id="KW-1185">Reference proteome</keyword>
<dbReference type="AlphaFoldDB" id="A0A5A7PFQ0"/>
<protein>
    <submittedName>
        <fullName evidence="1">Nuclear transport factor 2 family protein</fullName>
    </submittedName>
</protein>
<dbReference type="Proteomes" id="UP000325081">
    <property type="component" value="Unassembled WGS sequence"/>
</dbReference>
<organism evidence="1 2">
    <name type="scientific">Striga asiatica</name>
    <name type="common">Asiatic witchweed</name>
    <name type="synonym">Buchnera asiatica</name>
    <dbReference type="NCBI Taxonomy" id="4170"/>
    <lineage>
        <taxon>Eukaryota</taxon>
        <taxon>Viridiplantae</taxon>
        <taxon>Streptophyta</taxon>
        <taxon>Embryophyta</taxon>
        <taxon>Tracheophyta</taxon>
        <taxon>Spermatophyta</taxon>
        <taxon>Magnoliopsida</taxon>
        <taxon>eudicotyledons</taxon>
        <taxon>Gunneridae</taxon>
        <taxon>Pentapetalae</taxon>
        <taxon>asterids</taxon>
        <taxon>lamiids</taxon>
        <taxon>Lamiales</taxon>
        <taxon>Orobanchaceae</taxon>
        <taxon>Buchnereae</taxon>
        <taxon>Striga</taxon>
    </lineage>
</organism>
<evidence type="ECO:0000313" key="1">
    <source>
        <dbReference type="EMBL" id="GER31524.1"/>
    </source>
</evidence>
<sequence>MAETTIYWCSLNGNRTTTDRCQCYPDCSIKASNGCRYSIKASNGCRYSRTGPKGLPLPGLRLPLTTATRAPLPSVRTERPLDDAWLLLNGRKRALEDISAVCRPSPEMGTTSPLVALVLPEIANWSHTQYAGERLANRGRGSSLFFSQEIWWPASPPRNLIRKIGLLFGIARP</sequence>
<proteinExistence type="predicted"/>
<name>A0A5A7PFQ0_STRAF</name>